<dbReference type="RefSeq" id="WP_231008399.1">
    <property type="nucleotide sequence ID" value="NZ_JAJNEC010000007.1"/>
</dbReference>
<dbReference type="Pfam" id="PF04773">
    <property type="entry name" value="FecR"/>
    <property type="match status" value="1"/>
</dbReference>
<dbReference type="PANTHER" id="PTHR30273:SF2">
    <property type="entry name" value="PROTEIN FECR"/>
    <property type="match status" value="1"/>
</dbReference>
<keyword evidence="4" id="KW-1185">Reference proteome</keyword>
<feature type="transmembrane region" description="Helical" evidence="1">
    <location>
        <begin position="84"/>
        <end position="104"/>
    </location>
</feature>
<feature type="domain" description="FecR protein" evidence="2">
    <location>
        <begin position="131"/>
        <end position="217"/>
    </location>
</feature>
<accession>A0ABS8PY58</accession>
<dbReference type="InterPro" id="IPR006860">
    <property type="entry name" value="FecR"/>
</dbReference>
<reference evidence="3 4" key="1">
    <citation type="submission" date="2021-11" db="EMBL/GenBank/DDBJ databases">
        <title>Genomic of Niabella pedocola.</title>
        <authorList>
            <person name="Wu T."/>
        </authorList>
    </citation>
    <scope>NUCLEOTIDE SEQUENCE [LARGE SCALE GENOMIC DNA]</scope>
    <source>
        <strain evidence="3 4">JCM 31011</strain>
    </source>
</reference>
<keyword evidence="1" id="KW-0812">Transmembrane</keyword>
<dbReference type="Proteomes" id="UP001199816">
    <property type="component" value="Unassembled WGS sequence"/>
</dbReference>
<dbReference type="PIRSF" id="PIRSF018266">
    <property type="entry name" value="FecR"/>
    <property type="match status" value="1"/>
</dbReference>
<keyword evidence="1" id="KW-1133">Transmembrane helix</keyword>
<dbReference type="PANTHER" id="PTHR30273">
    <property type="entry name" value="PERIPLASMIC SIGNAL SENSOR AND SIGMA FACTOR ACTIVATOR FECR-RELATED"/>
    <property type="match status" value="1"/>
</dbReference>
<evidence type="ECO:0000313" key="3">
    <source>
        <dbReference type="EMBL" id="MCD2425815.1"/>
    </source>
</evidence>
<protein>
    <submittedName>
        <fullName evidence="3">FecR family protein</fullName>
    </submittedName>
</protein>
<evidence type="ECO:0000259" key="2">
    <source>
        <dbReference type="Pfam" id="PF04773"/>
    </source>
</evidence>
<organism evidence="3 4">
    <name type="scientific">Niabella pedocola</name>
    <dbReference type="NCBI Taxonomy" id="1752077"/>
    <lineage>
        <taxon>Bacteria</taxon>
        <taxon>Pseudomonadati</taxon>
        <taxon>Bacteroidota</taxon>
        <taxon>Chitinophagia</taxon>
        <taxon>Chitinophagales</taxon>
        <taxon>Chitinophagaceae</taxon>
        <taxon>Niabella</taxon>
    </lineage>
</organism>
<evidence type="ECO:0000256" key="1">
    <source>
        <dbReference type="SAM" id="Phobius"/>
    </source>
</evidence>
<gene>
    <name evidence="3" type="ORF">LQ567_23730</name>
</gene>
<sequence>MTEPLHMMMNESLLHRFLSGACTKEEMDQVLTYLEQCPGVLERYLDKDMDTAPVAVPETRRPEAAAMLLLVHDQIAARGRKRNALRSGAVLFLVASFFIGFWNFSREASAPAPAMALQTAPRMLEHINYTGEPERILLPDQTTVVLYSNSVLRYRAAFEGRERNLILEGEADFDVAKDSSKPFIVVANKIATRALGTRFKIHATDTAVLVKLFEGKVMIWQENSGAPRKYYLTPNHQLQYTAAINRFTTSAFGTLKPVANTVPVIAKKTTVKPPPMAFRNLPLETVLEKMATRYNIQIEYSAADIGGIYIIADDPGAGSAEYFLQNIAHMNQLQLVKKSETVFAITR</sequence>
<evidence type="ECO:0000313" key="4">
    <source>
        <dbReference type="Proteomes" id="UP001199816"/>
    </source>
</evidence>
<dbReference type="InterPro" id="IPR012373">
    <property type="entry name" value="Ferrdict_sens_TM"/>
</dbReference>
<keyword evidence="1" id="KW-0472">Membrane</keyword>
<comment type="caution">
    <text evidence="3">The sequence shown here is derived from an EMBL/GenBank/DDBJ whole genome shotgun (WGS) entry which is preliminary data.</text>
</comment>
<name>A0ABS8PY58_9BACT</name>
<dbReference type="EMBL" id="JAJNEC010000007">
    <property type="protein sequence ID" value="MCD2425815.1"/>
    <property type="molecule type" value="Genomic_DNA"/>
</dbReference>
<proteinExistence type="predicted"/>
<dbReference type="Gene3D" id="2.60.120.1440">
    <property type="match status" value="1"/>
</dbReference>